<dbReference type="EMBL" id="CP014038">
    <property type="protein sequence ID" value="AMF97093.2"/>
    <property type="molecule type" value="Genomic_DNA"/>
</dbReference>
<keyword evidence="3" id="KW-1185">Reference proteome</keyword>
<sequence length="220" mass="23155">MLLGCGGDSSGDSSGTTVINGVTYKLTFKSDWNATNFPTNYPSGSAHFSPLIGMTHNASTSLFSTGKLATSGVEIVAEAGSTNSIKSEIGNIQNLGFSQSLIEGGDLPNGQTQVEVTFSLDEDFSLVSVITMVAPSPDWFVGVDSLNLFQNGQWVDELVVELKTYDAGTDDGVSFTSGNADTSPKENITLLTSAASDTDFSNGVHRSSGQHIGTFTFKRQ</sequence>
<keyword evidence="2" id="KW-0648">Protein biosynthesis</keyword>
<dbReference type="InterPro" id="IPR009465">
    <property type="entry name" value="Spondin_N"/>
</dbReference>
<dbReference type="InterPro" id="IPR038678">
    <property type="entry name" value="Spondin_N_sf"/>
</dbReference>
<keyword evidence="2" id="KW-0251">Elongation factor</keyword>
<dbReference type="Proteomes" id="UP000067422">
    <property type="component" value="Chromosome 1"/>
</dbReference>
<evidence type="ECO:0000313" key="2">
    <source>
        <dbReference type="EMBL" id="AMF97093.2"/>
    </source>
</evidence>
<evidence type="ECO:0000313" key="3">
    <source>
        <dbReference type="Proteomes" id="UP000067422"/>
    </source>
</evidence>
<name>A0ABN4KVG8_VIBHA</name>
<dbReference type="GO" id="GO:0003746">
    <property type="term" value="F:translation elongation factor activity"/>
    <property type="evidence" value="ECO:0007669"/>
    <property type="project" value="UniProtKB-KW"/>
</dbReference>
<reference evidence="2" key="1">
    <citation type="submission" date="2018-01" db="EMBL/GenBank/DDBJ databases">
        <title>FDA dAtabase for Regulatory Grade micrObial Sequences (FDA-ARGOS): Supporting development and validation of Infectious Disease Dx tests.</title>
        <authorList>
            <person name="Hoffmann M."/>
            <person name="Allard M."/>
            <person name="Evans P."/>
            <person name="Brown E."/>
            <person name="Tallon L."/>
            <person name="Sadzewicz L."/>
            <person name="Sengamalay N."/>
            <person name="Ott S."/>
            <person name="Godinez A."/>
            <person name="Nagaraj S."/>
            <person name="Vyas G."/>
            <person name="Aluvathingal J."/>
            <person name="Nadendla S."/>
            <person name="Geyer C."/>
            <person name="Sichtig H."/>
        </authorList>
    </citation>
    <scope>NUCLEOTIDE SEQUENCE</scope>
    <source>
        <strain evidence="2">FDAARGOS_107</strain>
    </source>
</reference>
<dbReference type="Pfam" id="PF06468">
    <property type="entry name" value="Spond_N"/>
    <property type="match status" value="1"/>
</dbReference>
<evidence type="ECO:0000259" key="1">
    <source>
        <dbReference type="PROSITE" id="PS51020"/>
    </source>
</evidence>
<organism evidence="2 3">
    <name type="scientific">Vibrio harveyi</name>
    <name type="common">Beneckea harveyi</name>
    <dbReference type="NCBI Taxonomy" id="669"/>
    <lineage>
        <taxon>Bacteria</taxon>
        <taxon>Pseudomonadati</taxon>
        <taxon>Pseudomonadota</taxon>
        <taxon>Gammaproteobacteria</taxon>
        <taxon>Vibrionales</taxon>
        <taxon>Vibrionaceae</taxon>
        <taxon>Vibrio</taxon>
    </lineage>
</organism>
<protein>
    <submittedName>
        <fullName evidence="2">Elongation factor Ts</fullName>
    </submittedName>
</protein>
<dbReference type="PROSITE" id="PS51020">
    <property type="entry name" value="SPONDIN"/>
    <property type="match status" value="1"/>
</dbReference>
<gene>
    <name evidence="2" type="ORF">AL538_04730</name>
</gene>
<dbReference type="Gene3D" id="2.60.40.2130">
    <property type="entry name" value="F-spondin domain"/>
    <property type="match status" value="1"/>
</dbReference>
<proteinExistence type="predicted"/>
<dbReference type="InterPro" id="IPR051418">
    <property type="entry name" value="Spondin/Thrombospondin_T1"/>
</dbReference>
<feature type="domain" description="Spondin" evidence="1">
    <location>
        <begin position="12"/>
        <end position="199"/>
    </location>
</feature>
<accession>A0ABN4KVG8</accession>
<dbReference type="PANTHER" id="PTHR11311">
    <property type="entry name" value="SPONDIN"/>
    <property type="match status" value="1"/>
</dbReference>
<dbReference type="PANTHER" id="PTHR11311:SF15">
    <property type="entry name" value="SPONDIN-2"/>
    <property type="match status" value="1"/>
</dbReference>
<dbReference type="NCBIfam" id="NF038123">
    <property type="entry name" value="NF038123_dom"/>
    <property type="match status" value="1"/>
</dbReference>